<reference evidence="1 2" key="1">
    <citation type="submission" date="2023-10" db="EMBL/GenBank/DDBJ databases">
        <title>Draft genome sequence of Xylaria bambusicola isolate GMP-LS, the root and basal stem rot pathogen of sugarcane in Indonesia.</title>
        <authorList>
            <person name="Selvaraj P."/>
            <person name="Muralishankar V."/>
            <person name="Muruganantham S."/>
            <person name="Sp S."/>
            <person name="Haryani S."/>
            <person name="Lau K.J.X."/>
            <person name="Naqvi N.I."/>
        </authorList>
    </citation>
    <scope>NUCLEOTIDE SEQUENCE [LARGE SCALE GENOMIC DNA]</scope>
    <source>
        <strain evidence="1">GMP-LS</strain>
    </source>
</reference>
<accession>A0AAN7UP51</accession>
<comment type="caution">
    <text evidence="1">The sequence shown here is derived from an EMBL/GenBank/DDBJ whole genome shotgun (WGS) entry which is preliminary data.</text>
</comment>
<protein>
    <submittedName>
        <fullName evidence="1">Uncharacterized protein</fullName>
    </submittedName>
</protein>
<proteinExistence type="predicted"/>
<organism evidence="1 2">
    <name type="scientific">Xylaria bambusicola</name>
    <dbReference type="NCBI Taxonomy" id="326684"/>
    <lineage>
        <taxon>Eukaryota</taxon>
        <taxon>Fungi</taxon>
        <taxon>Dikarya</taxon>
        <taxon>Ascomycota</taxon>
        <taxon>Pezizomycotina</taxon>
        <taxon>Sordariomycetes</taxon>
        <taxon>Xylariomycetidae</taxon>
        <taxon>Xylariales</taxon>
        <taxon>Xylariaceae</taxon>
        <taxon>Xylaria</taxon>
    </lineage>
</organism>
<evidence type="ECO:0000313" key="2">
    <source>
        <dbReference type="Proteomes" id="UP001305414"/>
    </source>
</evidence>
<keyword evidence="2" id="KW-1185">Reference proteome</keyword>
<dbReference type="AlphaFoldDB" id="A0AAN7UP51"/>
<dbReference type="EMBL" id="JAWHQM010000070">
    <property type="protein sequence ID" value="KAK5636460.1"/>
    <property type="molecule type" value="Genomic_DNA"/>
</dbReference>
<name>A0AAN7UP51_9PEZI</name>
<sequence length="162" mass="18071">MRASVVADLDLKLILEEEEAAAAAADEEQGEQLVNRLVSQAIASQINQPNHHRLFCVSASSAVVAAQYIHVESETKQHRRPTTCYSRFNAMLRSTHAHVAHTGLATYMYMTTGDRQDFLLFVGSLFDTSPAQNFLICLQVKGTEGFRPHDQRTVAARLSRNR</sequence>
<evidence type="ECO:0000313" key="1">
    <source>
        <dbReference type="EMBL" id="KAK5636460.1"/>
    </source>
</evidence>
<gene>
    <name evidence="1" type="ORF">RRF57_012172</name>
</gene>
<dbReference type="Proteomes" id="UP001305414">
    <property type="component" value="Unassembled WGS sequence"/>
</dbReference>